<dbReference type="AlphaFoldDB" id="A0A6C0KXZ3"/>
<dbReference type="EMBL" id="MN740994">
    <property type="protein sequence ID" value="QHU21986.1"/>
    <property type="molecule type" value="Genomic_DNA"/>
</dbReference>
<protein>
    <submittedName>
        <fullName evidence="1">Uncharacterized protein</fullName>
    </submittedName>
</protein>
<reference evidence="1" key="1">
    <citation type="journal article" date="2020" name="Nature">
        <title>Giant virus diversity and host interactions through global metagenomics.</title>
        <authorList>
            <person name="Schulz F."/>
            <person name="Roux S."/>
            <person name="Paez-Espino D."/>
            <person name="Jungbluth S."/>
            <person name="Walsh D.A."/>
            <person name="Denef V.J."/>
            <person name="McMahon K.D."/>
            <person name="Konstantinidis K.T."/>
            <person name="Eloe-Fadrosh E.A."/>
            <person name="Kyrpides N.C."/>
            <person name="Woyke T."/>
        </authorList>
    </citation>
    <scope>NUCLEOTIDE SEQUENCE</scope>
    <source>
        <strain evidence="1">GVMAG-S-3300013286-35</strain>
    </source>
</reference>
<sequence length="354" mass="40685">MSIQMPVKVQRWGGAFQVENISDPSVKQELFGWMANHEMGPQSQWRFSVSLDSKKMGVLRNAYMTCSKRPGPARSGYLCFYPPMKVAIFVEDVERRGQEQEPRPPRTAILRMRHSPHVYATGGAIFAATLAISDSTLWLEDVLMAQGKNIWMDHTFSRRWQLLQNWFTQDWSEDLALQRGLAIKPREIVPLELFKSEAGDVWEFIPEEAQRRRFIWKDKRLQPVTLSSYPQKPQQIKQRPQYQQKVAKEEPVKVEPTKVGILDTYFPSLPSADDGSLIALAKKDLSGPDVYTLWSSDGKQLGIAVIRKMVISLEMRKHPESVRVRVIWNSSFDRWEITDVDVSAATCAFSAFKH</sequence>
<name>A0A6C0KXZ3_9ZZZZ</name>
<evidence type="ECO:0000313" key="1">
    <source>
        <dbReference type="EMBL" id="QHU21986.1"/>
    </source>
</evidence>
<proteinExistence type="predicted"/>
<organism evidence="1">
    <name type="scientific">viral metagenome</name>
    <dbReference type="NCBI Taxonomy" id="1070528"/>
    <lineage>
        <taxon>unclassified sequences</taxon>
        <taxon>metagenomes</taxon>
        <taxon>organismal metagenomes</taxon>
    </lineage>
</organism>
<accession>A0A6C0KXZ3</accession>